<dbReference type="AlphaFoldDB" id="A0A5C8LLY4"/>
<evidence type="ECO:0000256" key="6">
    <source>
        <dbReference type="ARBA" id="ARBA00023098"/>
    </source>
</evidence>
<dbReference type="Pfam" id="PF01734">
    <property type="entry name" value="Patatin"/>
    <property type="match status" value="1"/>
</dbReference>
<feature type="active site" description="Proton acceptor" evidence="7">
    <location>
        <position position="185"/>
    </location>
</feature>
<sequence length="526" mass="57500">MQLTIQAHIPQGAAIDATTEQSGIQRALILPGGGLRLSYAAGVMDELFKNGLTFSHMDGTSGGSLNLAMLLSGLTSSEICERWRSLKMRSTFSFMPLSNYLWLPCFIAASSSKAFRRKVYPQLGINFEKIRAATGLTASFNMCNFASKTNQVTQHTQLTEDHLIAGMSLPATMPPVDINGTLYLDSGFIQDANLIDTVKAGANELWLVWVMGNIPTYRSGPLNAYVQMLEMSANGALIKELRLIEELNQRIENGEQPYGHQKPITLHLIKPEQPLPLDSALYTGAISHAELIEWGRKDAIRYFHHMTPAGVPLQPEILKMTAEKTGLQFKETMKGGFSLDATDPTDGLHKGQQAGTVLAMHATVGIAEMAGFIVDPEHTGTLIGTIDFPPLGMGIEAHSGVFNLFKPTEDAKLTLMVYELAFEHQGQSYYLAGRKEVRQGSIFKLWPETTTLYTQLHQGSDKSGPVIGAGTLSLGAVDLLKLLSTVTVTKADGFSSKVKTINAFTGFFARQLWATYVSHTVKNEQQ</sequence>
<evidence type="ECO:0000313" key="10">
    <source>
        <dbReference type="Proteomes" id="UP000321814"/>
    </source>
</evidence>
<evidence type="ECO:0000256" key="4">
    <source>
        <dbReference type="ARBA" id="ARBA00022827"/>
    </source>
</evidence>
<dbReference type="PROSITE" id="PS51635">
    <property type="entry name" value="PNPLA"/>
    <property type="match status" value="1"/>
</dbReference>
<evidence type="ECO:0000313" key="9">
    <source>
        <dbReference type="EMBL" id="TXK78356.1"/>
    </source>
</evidence>
<keyword evidence="7" id="KW-0442">Lipid degradation</keyword>
<evidence type="ECO:0000256" key="5">
    <source>
        <dbReference type="ARBA" id="ARBA00023002"/>
    </source>
</evidence>
<dbReference type="PANTHER" id="PTHR47470:SF1">
    <property type="entry name" value="FAD-DEPENDENT OXIDOREDUCTASE 2 FAD BINDING DOMAIN-CONTAINING PROTEIN"/>
    <property type="match status" value="1"/>
</dbReference>
<dbReference type="OrthoDB" id="2339873at2"/>
<organism evidence="9 10">
    <name type="scientific">Rheinheimera tangshanensis</name>
    <dbReference type="NCBI Taxonomy" id="400153"/>
    <lineage>
        <taxon>Bacteria</taxon>
        <taxon>Pseudomonadati</taxon>
        <taxon>Pseudomonadota</taxon>
        <taxon>Gammaproteobacteria</taxon>
        <taxon>Chromatiales</taxon>
        <taxon>Chromatiaceae</taxon>
        <taxon>Rheinheimera</taxon>
    </lineage>
</organism>
<feature type="short sequence motif" description="GXSXG" evidence="7">
    <location>
        <begin position="59"/>
        <end position="63"/>
    </location>
</feature>
<dbReference type="GO" id="GO:0016491">
    <property type="term" value="F:oxidoreductase activity"/>
    <property type="evidence" value="ECO:0007669"/>
    <property type="project" value="UniProtKB-KW"/>
</dbReference>
<accession>A0A5C8LLY4</accession>
<keyword evidence="7" id="KW-0378">Hydrolase</keyword>
<feature type="domain" description="PNPLA" evidence="8">
    <location>
        <begin position="28"/>
        <end position="199"/>
    </location>
</feature>
<comment type="similarity">
    <text evidence="2">Belongs to the GMC oxidoreductase family.</text>
</comment>
<dbReference type="SUPFAM" id="SSF52151">
    <property type="entry name" value="FabD/lysophospholipase-like"/>
    <property type="match status" value="1"/>
</dbReference>
<dbReference type="Proteomes" id="UP000321814">
    <property type="component" value="Unassembled WGS sequence"/>
</dbReference>
<dbReference type="PANTHER" id="PTHR47470">
    <property type="entry name" value="CHOLESTEROL OXIDASE"/>
    <property type="match status" value="1"/>
</dbReference>
<proteinExistence type="inferred from homology"/>
<keyword evidence="6 7" id="KW-0443">Lipid metabolism</keyword>
<keyword evidence="10" id="KW-1185">Reference proteome</keyword>
<comment type="caution">
    <text evidence="7">Lacks conserved residue(s) required for the propagation of feature annotation.</text>
</comment>
<comment type="caution">
    <text evidence="9">The sequence shown here is derived from an EMBL/GenBank/DDBJ whole genome shotgun (WGS) entry which is preliminary data.</text>
</comment>
<comment type="cofactor">
    <cofactor evidence="1">
        <name>FAD</name>
        <dbReference type="ChEBI" id="CHEBI:57692"/>
    </cofactor>
</comment>
<dbReference type="GO" id="GO:0016042">
    <property type="term" value="P:lipid catabolic process"/>
    <property type="evidence" value="ECO:0007669"/>
    <property type="project" value="UniProtKB-UniRule"/>
</dbReference>
<keyword evidence="4" id="KW-0274">FAD</keyword>
<dbReference type="Gene3D" id="3.40.1090.10">
    <property type="entry name" value="Cytosolic phospholipase A2 catalytic domain"/>
    <property type="match status" value="1"/>
</dbReference>
<dbReference type="InterPro" id="IPR002641">
    <property type="entry name" value="PNPLA_dom"/>
</dbReference>
<dbReference type="InterPro" id="IPR016035">
    <property type="entry name" value="Acyl_Trfase/lysoPLipase"/>
</dbReference>
<evidence type="ECO:0000256" key="2">
    <source>
        <dbReference type="ARBA" id="ARBA00010790"/>
    </source>
</evidence>
<feature type="active site" description="Nucleophile" evidence="7">
    <location>
        <position position="61"/>
    </location>
</feature>
<dbReference type="InterPro" id="IPR052542">
    <property type="entry name" value="Cholesterol_Oxidase"/>
</dbReference>
<keyword evidence="5" id="KW-0560">Oxidoreductase</keyword>
<name>A0A5C8LLY4_9GAMM</name>
<evidence type="ECO:0000256" key="7">
    <source>
        <dbReference type="PROSITE-ProRule" id="PRU01161"/>
    </source>
</evidence>
<dbReference type="GO" id="GO:0016787">
    <property type="term" value="F:hydrolase activity"/>
    <property type="evidence" value="ECO:0007669"/>
    <property type="project" value="UniProtKB-UniRule"/>
</dbReference>
<protein>
    <submittedName>
        <fullName evidence="9">Patatin-like phospholipase family protein</fullName>
    </submittedName>
</protein>
<evidence type="ECO:0000256" key="3">
    <source>
        <dbReference type="ARBA" id="ARBA00022630"/>
    </source>
</evidence>
<gene>
    <name evidence="9" type="ORF">FU839_16345</name>
</gene>
<evidence type="ECO:0000256" key="1">
    <source>
        <dbReference type="ARBA" id="ARBA00001974"/>
    </source>
</evidence>
<keyword evidence="3" id="KW-0285">Flavoprotein</keyword>
<dbReference type="EMBL" id="VRLR01000013">
    <property type="protein sequence ID" value="TXK78356.1"/>
    <property type="molecule type" value="Genomic_DNA"/>
</dbReference>
<evidence type="ECO:0000259" key="8">
    <source>
        <dbReference type="PROSITE" id="PS51635"/>
    </source>
</evidence>
<reference evidence="9 10" key="1">
    <citation type="submission" date="2019-08" db="EMBL/GenBank/DDBJ databases">
        <title>Draft genome analysis of Rheinheimera tangshanensis isolated from the roots of fresh rice plants (Oryza sativa).</title>
        <authorList>
            <person name="Yu Q."/>
            <person name="Qi Y."/>
            <person name="Zhang H."/>
            <person name="Pu J."/>
        </authorList>
    </citation>
    <scope>NUCLEOTIDE SEQUENCE [LARGE SCALE GENOMIC DNA]</scope>
    <source>
        <strain evidence="9 10">JA3-B52</strain>
    </source>
</reference>